<dbReference type="Proteomes" id="UP001165489">
    <property type="component" value="Unassembled WGS sequence"/>
</dbReference>
<evidence type="ECO:0000313" key="1">
    <source>
        <dbReference type="EMBL" id="MCH7410666.1"/>
    </source>
</evidence>
<keyword evidence="2" id="KW-1185">Reference proteome</keyword>
<gene>
    <name evidence="1" type="ORF">MM239_14760</name>
</gene>
<proteinExistence type="predicted"/>
<accession>A0ABS9V2M9</accession>
<organism evidence="1 2">
    <name type="scientific">Belliella filtrata</name>
    <dbReference type="NCBI Taxonomy" id="2923435"/>
    <lineage>
        <taxon>Bacteria</taxon>
        <taxon>Pseudomonadati</taxon>
        <taxon>Bacteroidota</taxon>
        <taxon>Cytophagia</taxon>
        <taxon>Cytophagales</taxon>
        <taxon>Cyclobacteriaceae</taxon>
        <taxon>Belliella</taxon>
    </lineage>
</organism>
<sequence length="502" mass="55837">MMSNSIITNPGTVGVGDIQFFDSIQPPLKADDYILTAKQTIQNVVDSGDDPEYDATKKLIIEGPRFVLKPNNIHSLFPPANQQGNYANFLPNIVFNDFSLPWSRAINPTDTTQDEDTPWMGLLTLYEAEYLETSSTRKITTPHTVTTEQLVNPGDGILPPDLGNDFEGNDTDKVTVVDIDLKYFQTIAPKLEELKYLSHARSVNTDGKVILNMDADGCFSLCIGNRVPGTGQRNMALLVSFEGHQDHLSGSTIMGSYTKIRLVHLGSWEFTTADLDREFLNMMEALCQPGNGGTSLIQLSIDKATEQNATAKEALDIGYVALQNQMRIGENATSWYRGPLVPSPTKRESSQLPDNGNYGPYIYSDHAMHYDPGTGIFNHAYSAAWQIGRLLALSDASFAQGMFNWRADYLRSIVNQVKQKNTLAAAASIQTEDVPVGTVNLHAATRSFFTNAFQKVAWDKLKSRKQKMLTDQFSEVFTEAEKKAIEENDEDPLLKLHQKFKE</sequence>
<reference evidence="1" key="1">
    <citation type="submission" date="2022-03" db="EMBL/GenBank/DDBJ databases">
        <title>De novo assembled genomes of Belliella spp. (Cyclobacteriaceae) strains.</title>
        <authorList>
            <person name="Szabo A."/>
            <person name="Korponai K."/>
            <person name="Felfoldi T."/>
        </authorList>
    </citation>
    <scope>NUCLEOTIDE SEQUENCE</scope>
    <source>
        <strain evidence="1">DSM 111904</strain>
    </source>
</reference>
<evidence type="ECO:0000313" key="2">
    <source>
        <dbReference type="Proteomes" id="UP001165489"/>
    </source>
</evidence>
<dbReference type="RefSeq" id="WP_241349026.1">
    <property type="nucleotide sequence ID" value="NZ_JAKZGP010000043.1"/>
</dbReference>
<protein>
    <submittedName>
        <fullName evidence="1">Uncharacterized protein</fullName>
    </submittedName>
</protein>
<name>A0ABS9V2M9_9BACT</name>
<dbReference type="EMBL" id="JAKZGP010000043">
    <property type="protein sequence ID" value="MCH7410666.1"/>
    <property type="molecule type" value="Genomic_DNA"/>
</dbReference>
<comment type="caution">
    <text evidence="1">The sequence shown here is derived from an EMBL/GenBank/DDBJ whole genome shotgun (WGS) entry which is preliminary data.</text>
</comment>